<evidence type="ECO:0000256" key="3">
    <source>
        <dbReference type="ARBA" id="ARBA00022618"/>
    </source>
</evidence>
<feature type="region of interest" description="Disordered" evidence="15">
    <location>
        <begin position="200"/>
        <end position="265"/>
    </location>
</feature>
<protein>
    <recommendedName>
        <fullName evidence="14">Kinesin-like protein</fullName>
    </recommendedName>
</protein>
<feature type="compositionally biased region" description="Polar residues" evidence="15">
    <location>
        <begin position="105"/>
        <end position="114"/>
    </location>
</feature>
<evidence type="ECO:0000256" key="7">
    <source>
        <dbReference type="ARBA" id="ARBA00022840"/>
    </source>
</evidence>
<comment type="subcellular location">
    <subcellularLocation>
        <location evidence="1">Cytoplasm</location>
        <location evidence="1">Cytoskeleton</location>
    </subcellularLocation>
</comment>
<evidence type="ECO:0000256" key="4">
    <source>
        <dbReference type="ARBA" id="ARBA00022701"/>
    </source>
</evidence>
<comment type="similarity">
    <text evidence="12">Belongs to the TRAFAC class myosin-kinesin ATPase superfamily. Kinesin family. KIN-13 subfamily.</text>
</comment>
<feature type="non-terminal residue" evidence="17">
    <location>
        <position position="1"/>
    </location>
</feature>
<dbReference type="InterPro" id="IPR036961">
    <property type="entry name" value="Kinesin_motor_dom_sf"/>
</dbReference>
<evidence type="ECO:0000256" key="10">
    <source>
        <dbReference type="ARBA" id="ARBA00023212"/>
    </source>
</evidence>
<accession>A0A5J4NFD3</accession>
<feature type="compositionally biased region" description="Basic and acidic residues" evidence="15">
    <location>
        <begin position="24"/>
        <end position="34"/>
    </location>
</feature>
<dbReference type="Gene3D" id="3.40.850.10">
    <property type="entry name" value="Kinesin motor domain"/>
    <property type="match status" value="1"/>
</dbReference>
<dbReference type="InterPro" id="IPR054473">
    <property type="entry name" value="KIF2A-like_N"/>
</dbReference>
<evidence type="ECO:0000256" key="12">
    <source>
        <dbReference type="ARBA" id="ARBA00061030"/>
    </source>
</evidence>
<dbReference type="GO" id="GO:0008017">
    <property type="term" value="F:microtubule binding"/>
    <property type="evidence" value="ECO:0007669"/>
    <property type="project" value="InterPro"/>
</dbReference>
<feature type="region of interest" description="Disordered" evidence="15">
    <location>
        <begin position="24"/>
        <end position="121"/>
    </location>
</feature>
<dbReference type="GO" id="GO:0051301">
    <property type="term" value="P:cell division"/>
    <property type="evidence" value="ECO:0007669"/>
    <property type="project" value="UniProtKB-KW"/>
</dbReference>
<evidence type="ECO:0000256" key="1">
    <source>
        <dbReference type="ARBA" id="ARBA00004245"/>
    </source>
</evidence>
<feature type="region of interest" description="Disordered" evidence="15">
    <location>
        <begin position="145"/>
        <end position="186"/>
    </location>
</feature>
<dbReference type="FunFam" id="3.40.850.10:FF:000012">
    <property type="entry name" value="Kinesin-like protein"/>
    <property type="match status" value="1"/>
</dbReference>
<sequence>RVHSAIVSGINPNTKSVTVEWYEKGEAKGKEPPHDTISGTGDSTVLQGRKEPPSALQRPVVTAPTALPSDGRGLLTANNGAYPSSQFEAPSFPAPSRLVAPSTRAPAQSRSTPYVPSRPTVDDRANLARVAVTASTNDVTVLRSQQDASAHSYVSHARGAPPNEEPRSDDPAHYTTSHEGDSEGLSHLVDLTRDPETGSLYADDGWIDQEGGDGADDGSVALNSNARPFAGDGQRRQLGRANTTAASSAPSTTNAGGSGTMRKSNCVKEIERIQQRREERRAAQRAVRDQVELDPSNPSYEFHMMINEYRSTLDYRPLTTTDPIEDHQISVCVRKRPMNKKELARREIDVITVPNKQTVVVHEPKTKVDLTKYLENQQFRFDYSFDDTSDNELVYRYTAQPLVECIFERGMATCFAYGQTGSGKTHTMGGEFHARGQQNCTNGIYALAAADVFRLNATKYRHEKLRVDAAFFEIYSGKVFDLLNKKNKLRVLEDAKGQVQVIGLREESVASVDAVLSLLQHGQHIRTSGQTSANQHSSRSHAVFQLILKRQQTNKIHGKFSLIDLAGNERGVDTSSSDRHTRMEGAEINKSLLALKECIRALGRKGAHLPFRASKLTQVLRDSFIGDRSRTCMIAMISPGMTSCEHTLNTLRYADRVKELGPGGISSGGSNNDLAPVPARNGTATVRPAAGGGGYGDMNGVSNTTLVQPTSRAPYVSLAGQAANWPATQTGVSEDDDLALLRSANDGELAEDLFTFQEVVTQLERMEEEVCDEHKTLCESMTEWTKEHFRLYKGSNSVEFDMEAYSNGLEHLLSTQIKRMTLLKDKVTAWRRELRQEEELSSKLQRGARLR</sequence>
<dbReference type="GO" id="GO:0007018">
    <property type="term" value="P:microtubule-based movement"/>
    <property type="evidence" value="ECO:0007669"/>
    <property type="project" value="InterPro"/>
</dbReference>
<dbReference type="EMBL" id="QNGE01003348">
    <property type="protein sequence ID" value="KAA3674170.1"/>
    <property type="molecule type" value="Genomic_DNA"/>
</dbReference>
<dbReference type="InterPro" id="IPR027417">
    <property type="entry name" value="P-loop_NTPase"/>
</dbReference>
<dbReference type="GO" id="GO:0005874">
    <property type="term" value="C:microtubule"/>
    <property type="evidence" value="ECO:0007669"/>
    <property type="project" value="UniProtKB-KW"/>
</dbReference>
<feature type="compositionally biased region" description="Polar residues" evidence="15">
    <location>
        <begin position="76"/>
        <end position="88"/>
    </location>
</feature>
<dbReference type="InterPro" id="IPR019821">
    <property type="entry name" value="Kinesin_motor_CS"/>
</dbReference>
<dbReference type="GO" id="GO:0003777">
    <property type="term" value="F:microtubule motor activity"/>
    <property type="evidence" value="ECO:0007669"/>
    <property type="project" value="InterPro"/>
</dbReference>
<feature type="domain" description="Kinesin motor" evidence="16">
    <location>
        <begin position="328"/>
        <end position="660"/>
    </location>
</feature>
<evidence type="ECO:0000256" key="15">
    <source>
        <dbReference type="SAM" id="MobiDB-lite"/>
    </source>
</evidence>
<dbReference type="PRINTS" id="PR00380">
    <property type="entry name" value="KINESINHEAVY"/>
</dbReference>
<feature type="binding site" evidence="13">
    <location>
        <begin position="418"/>
        <end position="425"/>
    </location>
    <ligand>
        <name>ATP</name>
        <dbReference type="ChEBI" id="CHEBI:30616"/>
    </ligand>
</feature>
<keyword evidence="9 13" id="KW-0505">Motor protein</keyword>
<evidence type="ECO:0000256" key="9">
    <source>
        <dbReference type="ARBA" id="ARBA00023175"/>
    </source>
</evidence>
<dbReference type="Proteomes" id="UP000324629">
    <property type="component" value="Unassembled WGS sequence"/>
</dbReference>
<keyword evidence="8" id="KW-0175">Coiled coil</keyword>
<name>A0A5J4NFD3_9TREM</name>
<dbReference type="InterPro" id="IPR027640">
    <property type="entry name" value="Kinesin-like_fam"/>
</dbReference>
<evidence type="ECO:0000256" key="5">
    <source>
        <dbReference type="ARBA" id="ARBA00022741"/>
    </source>
</evidence>
<keyword evidence="6" id="KW-0498">Mitosis</keyword>
<keyword evidence="2" id="KW-0963">Cytoplasm</keyword>
<dbReference type="Pfam" id="PF00225">
    <property type="entry name" value="Kinesin"/>
    <property type="match status" value="1"/>
</dbReference>
<dbReference type="PANTHER" id="PTHR47971:SF8">
    <property type="entry name" value="KINESIN-LIKE PROTEIN"/>
    <property type="match status" value="1"/>
</dbReference>
<dbReference type="GO" id="GO:0007019">
    <property type="term" value="P:microtubule depolymerization"/>
    <property type="evidence" value="ECO:0007669"/>
    <property type="project" value="TreeGrafter"/>
</dbReference>
<dbReference type="PROSITE" id="PS50067">
    <property type="entry name" value="KINESIN_MOTOR_2"/>
    <property type="match status" value="1"/>
</dbReference>
<evidence type="ECO:0000256" key="8">
    <source>
        <dbReference type="ARBA" id="ARBA00023054"/>
    </source>
</evidence>
<evidence type="ECO:0000256" key="11">
    <source>
        <dbReference type="ARBA" id="ARBA00023306"/>
    </source>
</evidence>
<dbReference type="AlphaFoldDB" id="A0A5J4NFD3"/>
<gene>
    <name evidence="17" type="ORF">DEA37_0006720</name>
</gene>
<keyword evidence="18" id="KW-1185">Reference proteome</keyword>
<dbReference type="CDD" id="cd01367">
    <property type="entry name" value="KISc_KIF2_like"/>
    <property type="match status" value="1"/>
</dbReference>
<evidence type="ECO:0000256" key="14">
    <source>
        <dbReference type="RuleBase" id="RU000394"/>
    </source>
</evidence>
<keyword evidence="3" id="KW-0132">Cell division</keyword>
<feature type="compositionally biased region" description="Basic and acidic residues" evidence="15">
    <location>
        <begin position="164"/>
        <end position="181"/>
    </location>
</feature>
<dbReference type="SUPFAM" id="SSF52540">
    <property type="entry name" value="P-loop containing nucleoside triphosphate hydrolases"/>
    <property type="match status" value="1"/>
</dbReference>
<feature type="compositionally biased region" description="Polar residues" evidence="15">
    <location>
        <begin position="37"/>
        <end position="46"/>
    </location>
</feature>
<evidence type="ECO:0000256" key="13">
    <source>
        <dbReference type="PROSITE-ProRule" id="PRU00283"/>
    </source>
</evidence>
<dbReference type="PANTHER" id="PTHR47971">
    <property type="entry name" value="KINESIN-RELATED PROTEIN 6"/>
    <property type="match status" value="1"/>
</dbReference>
<organism evidence="17 18">
    <name type="scientific">Paragonimus westermani</name>
    <dbReference type="NCBI Taxonomy" id="34504"/>
    <lineage>
        <taxon>Eukaryota</taxon>
        <taxon>Metazoa</taxon>
        <taxon>Spiralia</taxon>
        <taxon>Lophotrochozoa</taxon>
        <taxon>Platyhelminthes</taxon>
        <taxon>Trematoda</taxon>
        <taxon>Digenea</taxon>
        <taxon>Plagiorchiida</taxon>
        <taxon>Troglotremata</taxon>
        <taxon>Troglotrematidae</taxon>
        <taxon>Paragonimus</taxon>
    </lineage>
</organism>
<dbReference type="PROSITE" id="PS00411">
    <property type="entry name" value="KINESIN_MOTOR_1"/>
    <property type="match status" value="1"/>
</dbReference>
<dbReference type="InterPro" id="IPR001752">
    <property type="entry name" value="Kinesin_motor_dom"/>
</dbReference>
<keyword evidence="4 14" id="KW-0493">Microtubule</keyword>
<dbReference type="Pfam" id="PF22923">
    <property type="entry name" value="KIF2A-like_1st"/>
    <property type="match status" value="1"/>
</dbReference>
<evidence type="ECO:0000256" key="6">
    <source>
        <dbReference type="ARBA" id="ARBA00022776"/>
    </source>
</evidence>
<evidence type="ECO:0000313" key="18">
    <source>
        <dbReference type="Proteomes" id="UP000324629"/>
    </source>
</evidence>
<keyword evidence="11" id="KW-0131">Cell cycle</keyword>
<proteinExistence type="inferred from homology"/>
<comment type="caution">
    <text evidence="17">The sequence shown here is derived from an EMBL/GenBank/DDBJ whole genome shotgun (WGS) entry which is preliminary data.</text>
</comment>
<evidence type="ECO:0000259" key="16">
    <source>
        <dbReference type="PROSITE" id="PS50067"/>
    </source>
</evidence>
<evidence type="ECO:0000313" key="17">
    <source>
        <dbReference type="EMBL" id="KAA3674170.1"/>
    </source>
</evidence>
<reference evidence="17 18" key="1">
    <citation type="journal article" date="2019" name="Gigascience">
        <title>Whole-genome sequence of the oriental lung fluke Paragonimus westermani.</title>
        <authorList>
            <person name="Oey H."/>
            <person name="Zakrzewski M."/>
            <person name="Narain K."/>
            <person name="Devi K.R."/>
            <person name="Agatsuma T."/>
            <person name="Nawaratna S."/>
            <person name="Gobert G.N."/>
            <person name="Jones M.K."/>
            <person name="Ragan M.A."/>
            <person name="McManus D.P."/>
            <person name="Krause L."/>
        </authorList>
    </citation>
    <scope>NUCLEOTIDE SEQUENCE [LARGE SCALE GENOMIC DNA]</scope>
    <source>
        <strain evidence="17 18">IND2009</strain>
    </source>
</reference>
<dbReference type="GO" id="GO:0005524">
    <property type="term" value="F:ATP binding"/>
    <property type="evidence" value="ECO:0007669"/>
    <property type="project" value="UniProtKB-UniRule"/>
</dbReference>
<feature type="compositionally biased region" description="Acidic residues" evidence="15">
    <location>
        <begin position="205"/>
        <end position="216"/>
    </location>
</feature>
<dbReference type="SMART" id="SM00129">
    <property type="entry name" value="KISc"/>
    <property type="match status" value="1"/>
</dbReference>
<evidence type="ECO:0000256" key="2">
    <source>
        <dbReference type="ARBA" id="ARBA00022490"/>
    </source>
</evidence>
<keyword evidence="5 13" id="KW-0547">Nucleotide-binding</keyword>
<keyword evidence="10" id="KW-0206">Cytoskeleton</keyword>
<feature type="compositionally biased region" description="Low complexity" evidence="15">
    <location>
        <begin position="241"/>
        <end position="255"/>
    </location>
</feature>
<keyword evidence="7 13" id="KW-0067">ATP-binding</keyword>